<dbReference type="InterPro" id="IPR013216">
    <property type="entry name" value="Methyltransf_11"/>
</dbReference>
<dbReference type="RefSeq" id="XP_030987864.1">
    <property type="nucleotide sequence ID" value="XM_031120112.1"/>
</dbReference>
<dbReference type="InterPro" id="IPR029063">
    <property type="entry name" value="SAM-dependent_MTases_sf"/>
</dbReference>
<reference evidence="6" key="2">
    <citation type="submission" date="2019-10" db="EMBL/GenBank/DDBJ databases">
        <authorList>
            <consortium name="NCBI Genome Project"/>
        </authorList>
    </citation>
    <scope>NUCLEOTIDE SEQUENCE</scope>
    <source>
        <strain evidence="6">NI907</strain>
    </source>
</reference>
<dbReference type="PANTHER" id="PTHR44068:SF1">
    <property type="entry name" value="HYPOTHETICAL LOC100005854"/>
    <property type="match status" value="1"/>
</dbReference>
<dbReference type="Proteomes" id="UP000515153">
    <property type="component" value="Unplaced"/>
</dbReference>
<dbReference type="AlphaFoldDB" id="A0A6P8BLF7"/>
<keyword evidence="3" id="KW-0472">Membrane</keyword>
<sequence>MEAFTRCGPAHPVINTNPALESYYQSLESRIGYKLVLGGSRHYEFYENGQSFPFPIGRALRRMEQKLFEALQLPEGSRVIDAGCGVAHVASYMGKKGLHITAFDVIDHHVSKARRNITKARLPEGQLTVQRMDYHHIETIPSASHDRLYTIETFLHSTDPEAVLAGVYRVLKPGGRIALFEYKHDLDDPDAPPGSLASDLKEVNKWAAMPTCQRSNTGLFEDIIREAGFENVEVRDYSEYIRPMLRLFYYMAIMPYFFVRLFGLQRFFINTMAGARGFVGLGAWRYVAITATKPDGEIEGSKMK</sequence>
<keyword evidence="5" id="KW-1185">Reference proteome</keyword>
<keyword evidence="3" id="KW-0812">Transmembrane</keyword>
<accession>A0A6P8BLF7</accession>
<evidence type="ECO:0000256" key="1">
    <source>
        <dbReference type="ARBA" id="ARBA00022679"/>
    </source>
</evidence>
<reference evidence="6" key="1">
    <citation type="journal article" date="2019" name="Mol. Biol. Evol.">
        <title>Blast fungal genomes show frequent chromosomal changes, gene gains and losses, and effector gene turnover.</title>
        <authorList>
            <person name="Gomez Luciano L.B."/>
            <person name="Jason Tsai I."/>
            <person name="Chuma I."/>
            <person name="Tosa Y."/>
            <person name="Chen Y.H."/>
            <person name="Li J.Y."/>
            <person name="Li M.Y."/>
            <person name="Jade Lu M.Y."/>
            <person name="Nakayashiki H."/>
            <person name="Li W.H."/>
        </authorList>
    </citation>
    <scope>NUCLEOTIDE SEQUENCE</scope>
    <source>
        <strain evidence="6">NI907</strain>
    </source>
</reference>
<reference evidence="6" key="3">
    <citation type="submission" date="2025-08" db="UniProtKB">
        <authorList>
            <consortium name="RefSeq"/>
        </authorList>
    </citation>
    <scope>IDENTIFICATION</scope>
    <source>
        <strain evidence="6">NI907</strain>
    </source>
</reference>
<proteinExistence type="inferred from homology"/>
<organism evidence="5 6">
    <name type="scientific">Pyricularia grisea</name>
    <name type="common">Crabgrass-specific blast fungus</name>
    <name type="synonym">Magnaporthe grisea</name>
    <dbReference type="NCBI Taxonomy" id="148305"/>
    <lineage>
        <taxon>Eukaryota</taxon>
        <taxon>Fungi</taxon>
        <taxon>Dikarya</taxon>
        <taxon>Ascomycota</taxon>
        <taxon>Pezizomycotina</taxon>
        <taxon>Sordariomycetes</taxon>
        <taxon>Sordariomycetidae</taxon>
        <taxon>Magnaporthales</taxon>
        <taxon>Pyriculariaceae</taxon>
        <taxon>Pyricularia</taxon>
    </lineage>
</organism>
<gene>
    <name evidence="6" type="ORF">PgNI_00028</name>
</gene>
<dbReference type="GO" id="GO:0005783">
    <property type="term" value="C:endoplasmic reticulum"/>
    <property type="evidence" value="ECO:0007669"/>
    <property type="project" value="TreeGrafter"/>
</dbReference>
<name>A0A6P8BLF7_PYRGI</name>
<dbReference type="PANTHER" id="PTHR44068">
    <property type="entry name" value="ZGC:194242"/>
    <property type="match status" value="1"/>
</dbReference>
<dbReference type="CDD" id="cd02440">
    <property type="entry name" value="AdoMet_MTases"/>
    <property type="match status" value="1"/>
</dbReference>
<feature type="domain" description="Methyltransferase type 11" evidence="4">
    <location>
        <begin position="81"/>
        <end position="178"/>
    </location>
</feature>
<protein>
    <recommendedName>
        <fullName evidence="4">Methyltransferase type 11 domain-containing protein</fullName>
    </recommendedName>
</protein>
<dbReference type="Pfam" id="PF08241">
    <property type="entry name" value="Methyltransf_11"/>
    <property type="match status" value="1"/>
</dbReference>
<feature type="transmembrane region" description="Helical" evidence="3">
    <location>
        <begin position="247"/>
        <end position="269"/>
    </location>
</feature>
<comment type="similarity">
    <text evidence="2">Belongs to the class I-like SAM-binding methyltransferase superfamily. Erg6/SMT family.</text>
</comment>
<dbReference type="GO" id="GO:0006696">
    <property type="term" value="P:ergosterol biosynthetic process"/>
    <property type="evidence" value="ECO:0007669"/>
    <property type="project" value="TreeGrafter"/>
</dbReference>
<dbReference type="Gene3D" id="3.40.50.150">
    <property type="entry name" value="Vaccinia Virus protein VP39"/>
    <property type="match status" value="1"/>
</dbReference>
<dbReference type="GO" id="GO:0003838">
    <property type="term" value="F:sterol 24-C-methyltransferase activity"/>
    <property type="evidence" value="ECO:0007669"/>
    <property type="project" value="TreeGrafter"/>
</dbReference>
<dbReference type="SUPFAM" id="SSF53335">
    <property type="entry name" value="S-adenosyl-L-methionine-dependent methyltransferases"/>
    <property type="match status" value="1"/>
</dbReference>
<dbReference type="InterPro" id="IPR050447">
    <property type="entry name" value="Erg6_SMT_methyltransf"/>
</dbReference>
<keyword evidence="1" id="KW-0808">Transferase</keyword>
<evidence type="ECO:0000259" key="4">
    <source>
        <dbReference type="Pfam" id="PF08241"/>
    </source>
</evidence>
<dbReference type="KEGG" id="pgri:PgNI_00028"/>
<evidence type="ECO:0000313" key="5">
    <source>
        <dbReference type="Proteomes" id="UP000515153"/>
    </source>
</evidence>
<evidence type="ECO:0000256" key="3">
    <source>
        <dbReference type="SAM" id="Phobius"/>
    </source>
</evidence>
<evidence type="ECO:0000256" key="2">
    <source>
        <dbReference type="ARBA" id="ARBA00038188"/>
    </source>
</evidence>
<keyword evidence="3" id="KW-1133">Transmembrane helix</keyword>
<evidence type="ECO:0000313" key="6">
    <source>
        <dbReference type="RefSeq" id="XP_030987864.1"/>
    </source>
</evidence>
<dbReference type="GeneID" id="41955026"/>